<dbReference type="Pfam" id="PF06101">
    <property type="entry name" value="Vps62"/>
    <property type="match status" value="1"/>
</dbReference>
<name>A0A2K0TFI5_9HYPO</name>
<accession>A0A2K0TFI5</accession>
<gene>
    <name evidence="1" type="ORF">TGAMA5MH_03892</name>
</gene>
<dbReference type="OrthoDB" id="428159at2759"/>
<comment type="caution">
    <text evidence="1">The sequence shown here is derived from an EMBL/GenBank/DDBJ whole genome shotgun (WGS) entry which is preliminary data.</text>
</comment>
<dbReference type="AlphaFoldDB" id="A0A2K0TFI5"/>
<evidence type="ECO:0000313" key="1">
    <source>
        <dbReference type="EMBL" id="PNP44286.1"/>
    </source>
</evidence>
<reference evidence="1 2" key="1">
    <citation type="submission" date="2017-02" db="EMBL/GenBank/DDBJ databases">
        <title>Genomes of Trichoderma spp. with biocontrol activity.</title>
        <authorList>
            <person name="Gardiner D."/>
            <person name="Kazan K."/>
            <person name="Vos C."/>
            <person name="Harvey P."/>
        </authorList>
    </citation>
    <scope>NUCLEOTIDE SEQUENCE [LARGE SCALE GENOMIC DNA]</scope>
    <source>
        <strain evidence="1 2">A5MH</strain>
    </source>
</reference>
<dbReference type="EMBL" id="MTYH01000035">
    <property type="protein sequence ID" value="PNP44286.1"/>
    <property type="molecule type" value="Genomic_DNA"/>
</dbReference>
<organism evidence="1 2">
    <name type="scientific">Trichoderma gamsii</name>
    <dbReference type="NCBI Taxonomy" id="398673"/>
    <lineage>
        <taxon>Eukaryota</taxon>
        <taxon>Fungi</taxon>
        <taxon>Dikarya</taxon>
        <taxon>Ascomycota</taxon>
        <taxon>Pezizomycotina</taxon>
        <taxon>Sordariomycetes</taxon>
        <taxon>Hypocreomycetidae</taxon>
        <taxon>Hypocreales</taxon>
        <taxon>Hypocreaceae</taxon>
        <taxon>Trichoderma</taxon>
    </lineage>
</organism>
<protein>
    <submittedName>
        <fullName evidence="1">Uncharacterized protein</fullName>
    </submittedName>
</protein>
<sequence>MLHGLIPHSSPTSQWNGRGSVAVAHHNDINGNNIARLYGPSSCPGAAAASTSVQPGLEGREERRRQGRLLLAPDSPKGYIALGDVAQSGWSAPKNTDVWCVRQDTVRQGSSSVWDEKKSGAKANVSVWEIRSSTVWAADGETETTDGQKVGDGGLAVTTYLGPIRGSQDYDAPDSSFAHVPLA</sequence>
<dbReference type="InterPro" id="IPR009291">
    <property type="entry name" value="Vps62"/>
</dbReference>
<dbReference type="Proteomes" id="UP000236546">
    <property type="component" value="Unassembled WGS sequence"/>
</dbReference>
<evidence type="ECO:0000313" key="2">
    <source>
        <dbReference type="Proteomes" id="UP000236546"/>
    </source>
</evidence>
<proteinExistence type="predicted"/>